<dbReference type="Gene3D" id="3.40.50.300">
    <property type="entry name" value="P-loop containing nucleotide triphosphate hydrolases"/>
    <property type="match status" value="1"/>
</dbReference>
<protein>
    <submittedName>
        <fullName evidence="5">Putative ABC transport system ATP-binding protein</fullName>
    </submittedName>
</protein>
<reference evidence="5 6" key="1">
    <citation type="submission" date="2020-08" db="EMBL/GenBank/DDBJ databases">
        <title>Genomic Encyclopedia of Type Strains, Phase IV (KMG-IV): sequencing the most valuable type-strain genomes for metagenomic binning, comparative biology and taxonomic classification.</title>
        <authorList>
            <person name="Goeker M."/>
        </authorList>
    </citation>
    <scope>NUCLEOTIDE SEQUENCE [LARGE SCALE GENOMIC DNA]</scope>
    <source>
        <strain evidence="5 6">DSM 102234</strain>
    </source>
</reference>
<keyword evidence="2" id="KW-0547">Nucleotide-binding</keyword>
<dbReference type="GO" id="GO:0005886">
    <property type="term" value="C:plasma membrane"/>
    <property type="evidence" value="ECO:0007669"/>
    <property type="project" value="TreeGrafter"/>
</dbReference>
<dbReference type="InterPro" id="IPR017911">
    <property type="entry name" value="MacB-like_ATP-bd"/>
</dbReference>
<sequence length="235" mass="25328">MTRDIAITAQGVSKSFRNGKATIDVVRNLDITVDAGAFTLIKGPSGCGKSTLLAILAGLTSPDKGKVELGDTAIWSLSARKRDAFRLKNMGFIFQGSILLPSLKAHEQISFVLQQMGVPRGEAYSRACQALCDVGLEDRIDLLPSALSGGEKQRVSVACALAKKPRVIFADEPTSALDGENGERVSSKLRDLAQQKGVAVVCVTHDERLTPFADRILQMEDGRFLTSQEEKKSHA</sequence>
<dbReference type="InterPro" id="IPR027417">
    <property type="entry name" value="P-loop_NTPase"/>
</dbReference>
<dbReference type="PANTHER" id="PTHR24220">
    <property type="entry name" value="IMPORT ATP-BINDING PROTEIN"/>
    <property type="match status" value="1"/>
</dbReference>
<dbReference type="EMBL" id="JACIEI010000007">
    <property type="protein sequence ID" value="MBB3994606.1"/>
    <property type="molecule type" value="Genomic_DNA"/>
</dbReference>
<keyword evidence="3 5" id="KW-0067">ATP-binding</keyword>
<organism evidence="5 6">
    <name type="scientific">Sulfitobacter undariae</name>
    <dbReference type="NCBI Taxonomy" id="1563671"/>
    <lineage>
        <taxon>Bacteria</taxon>
        <taxon>Pseudomonadati</taxon>
        <taxon>Pseudomonadota</taxon>
        <taxon>Alphaproteobacteria</taxon>
        <taxon>Rhodobacterales</taxon>
        <taxon>Roseobacteraceae</taxon>
        <taxon>Sulfitobacter</taxon>
    </lineage>
</organism>
<comment type="caution">
    <text evidence="5">The sequence shown here is derived from an EMBL/GenBank/DDBJ whole genome shotgun (WGS) entry which is preliminary data.</text>
</comment>
<evidence type="ECO:0000259" key="4">
    <source>
        <dbReference type="PROSITE" id="PS50893"/>
    </source>
</evidence>
<dbReference type="PROSITE" id="PS50893">
    <property type="entry name" value="ABC_TRANSPORTER_2"/>
    <property type="match status" value="1"/>
</dbReference>
<dbReference type="SMART" id="SM00382">
    <property type="entry name" value="AAA"/>
    <property type="match status" value="1"/>
</dbReference>
<dbReference type="Proteomes" id="UP000530268">
    <property type="component" value="Unassembled WGS sequence"/>
</dbReference>
<dbReference type="GO" id="GO:0016887">
    <property type="term" value="F:ATP hydrolysis activity"/>
    <property type="evidence" value="ECO:0007669"/>
    <property type="project" value="InterPro"/>
</dbReference>
<accession>A0A7W6H059</accession>
<name>A0A7W6H059_9RHOB</name>
<dbReference type="InterPro" id="IPR003593">
    <property type="entry name" value="AAA+_ATPase"/>
</dbReference>
<dbReference type="InterPro" id="IPR015854">
    <property type="entry name" value="ABC_transpr_LolD-like"/>
</dbReference>
<dbReference type="InterPro" id="IPR003439">
    <property type="entry name" value="ABC_transporter-like_ATP-bd"/>
</dbReference>
<dbReference type="PROSITE" id="PS00211">
    <property type="entry name" value="ABC_TRANSPORTER_1"/>
    <property type="match status" value="1"/>
</dbReference>
<dbReference type="CDD" id="cd03255">
    <property type="entry name" value="ABC_MJ0796_LolCDE_FtsE"/>
    <property type="match status" value="1"/>
</dbReference>
<evidence type="ECO:0000256" key="2">
    <source>
        <dbReference type="ARBA" id="ARBA00022741"/>
    </source>
</evidence>
<keyword evidence="6" id="KW-1185">Reference proteome</keyword>
<dbReference type="AlphaFoldDB" id="A0A7W6H059"/>
<dbReference type="RefSeq" id="WP_184565794.1">
    <property type="nucleotide sequence ID" value="NZ_JACIEI010000007.1"/>
</dbReference>
<dbReference type="Pfam" id="PF00005">
    <property type="entry name" value="ABC_tran"/>
    <property type="match status" value="1"/>
</dbReference>
<dbReference type="InterPro" id="IPR017871">
    <property type="entry name" value="ABC_transporter-like_CS"/>
</dbReference>
<gene>
    <name evidence="5" type="ORF">GGR95_002254</name>
</gene>
<evidence type="ECO:0000256" key="1">
    <source>
        <dbReference type="ARBA" id="ARBA00022448"/>
    </source>
</evidence>
<feature type="domain" description="ABC transporter" evidence="4">
    <location>
        <begin position="7"/>
        <end position="235"/>
    </location>
</feature>
<evidence type="ECO:0000313" key="6">
    <source>
        <dbReference type="Proteomes" id="UP000530268"/>
    </source>
</evidence>
<dbReference type="GO" id="GO:0005524">
    <property type="term" value="F:ATP binding"/>
    <property type="evidence" value="ECO:0007669"/>
    <property type="project" value="UniProtKB-KW"/>
</dbReference>
<evidence type="ECO:0000256" key="3">
    <source>
        <dbReference type="ARBA" id="ARBA00022840"/>
    </source>
</evidence>
<dbReference type="SUPFAM" id="SSF52540">
    <property type="entry name" value="P-loop containing nucleoside triphosphate hydrolases"/>
    <property type="match status" value="1"/>
</dbReference>
<dbReference type="GO" id="GO:0022857">
    <property type="term" value="F:transmembrane transporter activity"/>
    <property type="evidence" value="ECO:0007669"/>
    <property type="project" value="TreeGrafter"/>
</dbReference>
<proteinExistence type="predicted"/>
<keyword evidence="1" id="KW-0813">Transport</keyword>
<evidence type="ECO:0000313" key="5">
    <source>
        <dbReference type="EMBL" id="MBB3994606.1"/>
    </source>
</evidence>